<reference evidence="2 3" key="1">
    <citation type="submission" date="2015-03" db="EMBL/GenBank/DDBJ databases">
        <title>Draft genome of the nematode, Opisthorchis viverrini.</title>
        <authorList>
            <person name="Mitreva M."/>
        </authorList>
    </citation>
    <scope>NUCLEOTIDE SEQUENCE [LARGE SCALE GENOMIC DNA]</scope>
    <source>
        <strain evidence="2">Khon Kaen</strain>
    </source>
</reference>
<feature type="non-terminal residue" evidence="2">
    <location>
        <position position="476"/>
    </location>
</feature>
<feature type="transmembrane region" description="Helical" evidence="1">
    <location>
        <begin position="48"/>
        <end position="78"/>
    </location>
</feature>
<gene>
    <name evidence="2" type="ORF">X801_03467</name>
</gene>
<protein>
    <recommendedName>
        <fullName evidence="4">G-protein coupled receptors family 1 profile domain-containing protein</fullName>
    </recommendedName>
</protein>
<evidence type="ECO:0000256" key="1">
    <source>
        <dbReference type="SAM" id="Phobius"/>
    </source>
</evidence>
<organism evidence="2 3">
    <name type="scientific">Opisthorchis viverrini</name>
    <name type="common">Southeast Asian liver fluke</name>
    <dbReference type="NCBI Taxonomy" id="6198"/>
    <lineage>
        <taxon>Eukaryota</taxon>
        <taxon>Metazoa</taxon>
        <taxon>Spiralia</taxon>
        <taxon>Lophotrochozoa</taxon>
        <taxon>Platyhelminthes</taxon>
        <taxon>Trematoda</taxon>
        <taxon>Digenea</taxon>
        <taxon>Opisthorchiida</taxon>
        <taxon>Opisthorchiata</taxon>
        <taxon>Opisthorchiidae</taxon>
        <taxon>Opisthorchis</taxon>
    </lineage>
</organism>
<keyword evidence="1" id="KW-0812">Transmembrane</keyword>
<evidence type="ECO:0008006" key="4">
    <source>
        <dbReference type="Google" id="ProtNLM"/>
    </source>
</evidence>
<feature type="transmembrane region" description="Helical" evidence="1">
    <location>
        <begin position="129"/>
        <end position="157"/>
    </location>
</feature>
<feature type="transmembrane region" description="Helical" evidence="1">
    <location>
        <begin position="90"/>
        <end position="109"/>
    </location>
</feature>
<dbReference type="Proteomes" id="UP000243686">
    <property type="component" value="Unassembled WGS sequence"/>
</dbReference>
<keyword evidence="1" id="KW-1133">Transmembrane helix</keyword>
<sequence>MTMRGFYSMQQFERGYTIMLANGSQCHSHLQWDELYTSCHGHKFFEKFIILFTGVAEVLIFYVLLFGTLGNMAIIVFLSFKCRLAQNLCHWGRVCAIIDLMFHLFFYLGCDISQTTESFWSRSSLELHGLNYLLCGISGFAWDFFLSLRINFAFILLLHMSGFNISNSFAFRGTKALLFLLISSCLAFISAAPSAFVNGLWQIYGAFICSPDPIWTYEYNVFYHFHRMLLIEGFAQSVCILLLCHVLWRRQRRNKEIISYLTGIPDSSTVPGMLITGYMLELQDYNTNCTTVIIHVLSIALCRLSACVFKFTFQLAHLFESYLQHDSKNRSDILNEKALQSLGTYVEIAIASCSTLWWIARHKPLATQRPIDQRKPKKASFILPTIKLELDIMGKVDRLFDGGTGNKRSLLAVGGKLSTENVEMVKCDCISVDHAHPLEANTETSTITEFKLRNYEHVYEDRDEQIRCSTHLSGYP</sequence>
<evidence type="ECO:0000313" key="3">
    <source>
        <dbReference type="Proteomes" id="UP000243686"/>
    </source>
</evidence>
<dbReference type="EMBL" id="KV892521">
    <property type="protein sequence ID" value="OON20647.1"/>
    <property type="molecule type" value="Genomic_DNA"/>
</dbReference>
<feature type="transmembrane region" description="Helical" evidence="1">
    <location>
        <begin position="224"/>
        <end position="248"/>
    </location>
</feature>
<dbReference type="AlphaFoldDB" id="A0A1S8X1U7"/>
<keyword evidence="3" id="KW-1185">Reference proteome</keyword>
<accession>A0A1S8X1U7</accession>
<feature type="transmembrane region" description="Helical" evidence="1">
    <location>
        <begin position="177"/>
        <end position="204"/>
    </location>
</feature>
<proteinExistence type="predicted"/>
<keyword evidence="1" id="KW-0472">Membrane</keyword>
<name>A0A1S8X1U7_OPIVI</name>
<evidence type="ECO:0000313" key="2">
    <source>
        <dbReference type="EMBL" id="OON20647.1"/>
    </source>
</evidence>